<feature type="region of interest" description="Disordered" evidence="9">
    <location>
        <begin position="1"/>
        <end position="34"/>
    </location>
</feature>
<dbReference type="GO" id="GO:0000381">
    <property type="term" value="P:regulation of alternative mRNA splicing, via spliceosome"/>
    <property type="evidence" value="ECO:0007669"/>
    <property type="project" value="InterPro"/>
</dbReference>
<dbReference type="GO" id="GO:0006376">
    <property type="term" value="P:mRNA splice site recognition"/>
    <property type="evidence" value="ECO:0007669"/>
    <property type="project" value="TreeGrafter"/>
</dbReference>
<dbReference type="InterPro" id="IPR006532">
    <property type="entry name" value="PUF60-like"/>
</dbReference>
<dbReference type="NCBIfam" id="TIGR01645">
    <property type="entry name" value="half-pint"/>
    <property type="match status" value="1"/>
</dbReference>
<gene>
    <name evidence="11" type="ORF">FF38_14148</name>
</gene>
<proteinExistence type="inferred from homology"/>
<dbReference type="Gene3D" id="3.30.70.330">
    <property type="match status" value="3"/>
</dbReference>
<dbReference type="InterPro" id="IPR003954">
    <property type="entry name" value="RRM_euk-type"/>
</dbReference>
<keyword evidence="7" id="KW-0539">Nucleus</keyword>
<comment type="similarity">
    <text evidence="2">Belongs to the RRM half pint family.</text>
</comment>
<dbReference type="STRING" id="7375.A0A0L0CD78"/>
<organism evidence="11 12">
    <name type="scientific">Lucilia cuprina</name>
    <name type="common">Green bottle fly</name>
    <name type="synonym">Australian sheep blowfly</name>
    <dbReference type="NCBI Taxonomy" id="7375"/>
    <lineage>
        <taxon>Eukaryota</taxon>
        <taxon>Metazoa</taxon>
        <taxon>Ecdysozoa</taxon>
        <taxon>Arthropoda</taxon>
        <taxon>Hexapoda</taxon>
        <taxon>Insecta</taxon>
        <taxon>Pterygota</taxon>
        <taxon>Neoptera</taxon>
        <taxon>Endopterygota</taxon>
        <taxon>Diptera</taxon>
        <taxon>Brachycera</taxon>
        <taxon>Muscomorpha</taxon>
        <taxon>Oestroidea</taxon>
        <taxon>Calliphoridae</taxon>
        <taxon>Luciliinae</taxon>
        <taxon>Lucilia</taxon>
    </lineage>
</organism>
<evidence type="ECO:0000256" key="1">
    <source>
        <dbReference type="ARBA" id="ARBA00004123"/>
    </source>
</evidence>
<dbReference type="FunFam" id="3.30.70.330:FF:000382">
    <property type="entry name" value="G-patch domain-containing protein"/>
    <property type="match status" value="1"/>
</dbReference>
<dbReference type="CDD" id="cd12371">
    <property type="entry name" value="RRM2_PUF60"/>
    <property type="match status" value="1"/>
</dbReference>
<evidence type="ECO:0000256" key="5">
    <source>
        <dbReference type="ARBA" id="ARBA00022884"/>
    </source>
</evidence>
<keyword evidence="4" id="KW-0677">Repeat</keyword>
<feature type="domain" description="RRM" evidence="10">
    <location>
        <begin position="127"/>
        <end position="205"/>
    </location>
</feature>
<dbReference type="InterPro" id="IPR035979">
    <property type="entry name" value="RBD_domain_sf"/>
</dbReference>
<reference evidence="11 12" key="1">
    <citation type="journal article" date="2015" name="Nat. Commun.">
        <title>Lucilia cuprina genome unlocks parasitic fly biology to underpin future interventions.</title>
        <authorList>
            <person name="Anstead C.A."/>
            <person name="Korhonen P.K."/>
            <person name="Young N.D."/>
            <person name="Hall R.S."/>
            <person name="Jex A.R."/>
            <person name="Murali S.C."/>
            <person name="Hughes D.S."/>
            <person name="Lee S.F."/>
            <person name="Perry T."/>
            <person name="Stroehlein A.J."/>
            <person name="Ansell B.R."/>
            <person name="Breugelmans B."/>
            <person name="Hofmann A."/>
            <person name="Qu J."/>
            <person name="Dugan S."/>
            <person name="Lee S.L."/>
            <person name="Chao H."/>
            <person name="Dinh H."/>
            <person name="Han Y."/>
            <person name="Doddapaneni H.V."/>
            <person name="Worley K.C."/>
            <person name="Muzny D.M."/>
            <person name="Ioannidis P."/>
            <person name="Waterhouse R.M."/>
            <person name="Zdobnov E.M."/>
            <person name="James P.J."/>
            <person name="Bagnall N.H."/>
            <person name="Kotze A.C."/>
            <person name="Gibbs R.A."/>
            <person name="Richards S."/>
            <person name="Batterham P."/>
            <person name="Gasser R.B."/>
        </authorList>
    </citation>
    <scope>NUCLEOTIDE SEQUENCE [LARGE SCALE GENOMIC DNA]</scope>
    <source>
        <strain evidence="11 12">LS</strain>
        <tissue evidence="11">Full body</tissue>
    </source>
</reference>
<dbReference type="InterPro" id="IPR000504">
    <property type="entry name" value="RRM_dom"/>
</dbReference>
<dbReference type="Proteomes" id="UP000037069">
    <property type="component" value="Unassembled WGS sequence"/>
</dbReference>
<feature type="domain" description="RRM" evidence="10">
    <location>
        <begin position="524"/>
        <end position="614"/>
    </location>
</feature>
<dbReference type="GO" id="GO:0071013">
    <property type="term" value="C:catalytic step 2 spliceosome"/>
    <property type="evidence" value="ECO:0007669"/>
    <property type="project" value="TreeGrafter"/>
</dbReference>
<evidence type="ECO:0000259" key="10">
    <source>
        <dbReference type="PROSITE" id="PS50102"/>
    </source>
</evidence>
<dbReference type="GO" id="GO:0000380">
    <property type="term" value="P:alternative mRNA splicing, via spliceosome"/>
    <property type="evidence" value="ECO:0007669"/>
    <property type="project" value="TreeGrafter"/>
</dbReference>
<keyword evidence="5 8" id="KW-0694">RNA-binding</keyword>
<feature type="compositionally biased region" description="Basic and acidic residues" evidence="9">
    <location>
        <begin position="25"/>
        <end position="34"/>
    </location>
</feature>
<evidence type="ECO:0000313" key="12">
    <source>
        <dbReference type="Proteomes" id="UP000037069"/>
    </source>
</evidence>
<sequence length="679" mass="73993">MGSNERTRSPRADDNGNESVSPKKFRVDSGKGLDSKIPYIPQPIYDLKQTGDVKFGPGTRSALLGLLGGALPKLSSEQHDTVSKAKKYAMEQSIKMVLMKQTLAHQQQQLASQRTQVQRQQALALMCRVYVGSISFELKEDTIRAAFLPFGPIKSINMSWDPITQKHKGFAFVEYEIPEGAQLALEQMNGALMGGRNIKVGRPSNMPQAQQVIDEIQEEAKNFNRIYVASIHPDLSEEDIKSVFEAFGPILYCKLAQGTSLHTHKGYGFIEYANKQAMDEAIASMNLFDLGGQLLRVGRSITPPNALVSPAANSTMPTAAAVAAAAATAKIQALDAVASNAVLGLAAATPSLGMQPLAAKVATLPLSTPGNSLHSTISLPTTAGASFISTGIFQTPSVASNIMAASALQAVSTQAINAAAKTIIGPGSNVTVPLIRASEVVPLATIPSPIVPLANTHATIIPGAVTNQQDQIQKPHDKQQEELKKKILDEGETQTLQQQESMSIKGQSARQFVMQRLMRPQESRVIILRNMVGPEDVDETLQEEIQEECTKFGSVSRVIIFNEKQTENEDDDEAEIIVKIFVEFTTNTEATRGKDALHGRFFGGRRVIAELYDQSLFDHGDLSETNLVSQNEANDVLQNLYFMYTEFLSHLILLFNNKNVHSISKTSKIQKVVEKCKSY</sequence>
<dbReference type="AlphaFoldDB" id="A0A0L0CD78"/>
<evidence type="ECO:0000313" key="11">
    <source>
        <dbReference type="EMBL" id="KNC30215.1"/>
    </source>
</evidence>
<dbReference type="Pfam" id="PF00076">
    <property type="entry name" value="RRM_1"/>
    <property type="match status" value="2"/>
</dbReference>
<keyword evidence="12" id="KW-1185">Reference proteome</keyword>
<evidence type="ECO:0000256" key="3">
    <source>
        <dbReference type="ARBA" id="ARBA00022664"/>
    </source>
</evidence>
<dbReference type="InterPro" id="IPR012677">
    <property type="entry name" value="Nucleotide-bd_a/b_plait_sf"/>
</dbReference>
<dbReference type="GO" id="GO:0003723">
    <property type="term" value="F:RNA binding"/>
    <property type="evidence" value="ECO:0007669"/>
    <property type="project" value="UniProtKB-UniRule"/>
</dbReference>
<evidence type="ECO:0000256" key="9">
    <source>
        <dbReference type="SAM" id="MobiDB-lite"/>
    </source>
</evidence>
<protein>
    <submittedName>
        <fullName evidence="11">Poly(U)-binding-splicing factor half pint</fullName>
    </submittedName>
</protein>
<dbReference type="OrthoDB" id="20943at2759"/>
<dbReference type="FunFam" id="3.30.70.330:FF:000136">
    <property type="entry name" value="poly(U)-binding-splicing factor PUF60 isoform X1"/>
    <property type="match status" value="1"/>
</dbReference>
<name>A0A0L0CD78_LUCCU</name>
<dbReference type="PANTHER" id="PTHR47330:SF1">
    <property type="entry name" value="POLY(U)-BINDING-SPLICING FACTOR PUF60"/>
    <property type="match status" value="1"/>
</dbReference>
<comment type="subcellular location">
    <subcellularLocation>
        <location evidence="1">Nucleus</location>
    </subcellularLocation>
</comment>
<dbReference type="FunFam" id="3.30.70.330:FF:000152">
    <property type="entry name" value="poly(U)-binding-splicing factor PUF60 isoform X1"/>
    <property type="match status" value="1"/>
</dbReference>
<dbReference type="EMBL" id="JRES01000559">
    <property type="protein sequence ID" value="KNC30215.1"/>
    <property type="molecule type" value="Genomic_DNA"/>
</dbReference>
<dbReference type="PANTHER" id="PTHR47330">
    <property type="entry name" value="POLY(U)-BINDING-SPLICING FACTOR PUF60-B-RELATED"/>
    <property type="match status" value="1"/>
</dbReference>
<dbReference type="InterPro" id="IPR034209">
    <property type="entry name" value="PUF60_RRM1"/>
</dbReference>
<dbReference type="SUPFAM" id="SSF54928">
    <property type="entry name" value="RNA-binding domain, RBD"/>
    <property type="match status" value="2"/>
</dbReference>
<dbReference type="InterPro" id="IPR034211">
    <property type="entry name" value="PUF60_RRM2"/>
</dbReference>
<dbReference type="GO" id="GO:0071011">
    <property type="term" value="C:precatalytic spliceosome"/>
    <property type="evidence" value="ECO:0007669"/>
    <property type="project" value="TreeGrafter"/>
</dbReference>
<dbReference type="CDD" id="cd12370">
    <property type="entry name" value="RRM1_PUF60"/>
    <property type="match status" value="1"/>
</dbReference>
<evidence type="ECO:0000256" key="7">
    <source>
        <dbReference type="ARBA" id="ARBA00023242"/>
    </source>
</evidence>
<dbReference type="PROSITE" id="PS50102">
    <property type="entry name" value="RRM"/>
    <property type="match status" value="3"/>
</dbReference>
<dbReference type="SMART" id="SM00361">
    <property type="entry name" value="RRM_1"/>
    <property type="match status" value="2"/>
</dbReference>
<comment type="caution">
    <text evidence="11">The sequence shown here is derived from an EMBL/GenBank/DDBJ whole genome shotgun (WGS) entry which is preliminary data.</text>
</comment>
<feature type="domain" description="RRM" evidence="10">
    <location>
        <begin position="224"/>
        <end position="302"/>
    </location>
</feature>
<keyword evidence="6" id="KW-0508">mRNA splicing</keyword>
<evidence type="ECO:0000256" key="8">
    <source>
        <dbReference type="PROSITE-ProRule" id="PRU00176"/>
    </source>
</evidence>
<evidence type="ECO:0000256" key="6">
    <source>
        <dbReference type="ARBA" id="ARBA00023187"/>
    </source>
</evidence>
<dbReference type="SMART" id="SM00360">
    <property type="entry name" value="RRM"/>
    <property type="match status" value="3"/>
</dbReference>
<dbReference type="OMA" id="VHTHKGY"/>
<dbReference type="InterPro" id="IPR051974">
    <property type="entry name" value="PUF60_regulator"/>
</dbReference>
<feature type="compositionally biased region" description="Basic and acidic residues" evidence="9">
    <location>
        <begin position="1"/>
        <end position="14"/>
    </location>
</feature>
<evidence type="ECO:0000256" key="2">
    <source>
        <dbReference type="ARBA" id="ARBA00005987"/>
    </source>
</evidence>
<keyword evidence="3" id="KW-0507">mRNA processing</keyword>
<evidence type="ECO:0000256" key="4">
    <source>
        <dbReference type="ARBA" id="ARBA00022737"/>
    </source>
</evidence>
<accession>A0A0L0CD78</accession>